<evidence type="ECO:0000313" key="2">
    <source>
        <dbReference type="Proteomes" id="UP001143480"/>
    </source>
</evidence>
<evidence type="ECO:0000313" key="1">
    <source>
        <dbReference type="EMBL" id="GLK99680.1"/>
    </source>
</evidence>
<accession>A0A9W6NK27</accession>
<keyword evidence="2" id="KW-1185">Reference proteome</keyword>
<dbReference type="Proteomes" id="UP001143480">
    <property type="component" value="Unassembled WGS sequence"/>
</dbReference>
<organism evidence="1 2">
    <name type="scientific">Dactylosporangium matsuzakiense</name>
    <dbReference type="NCBI Taxonomy" id="53360"/>
    <lineage>
        <taxon>Bacteria</taxon>
        <taxon>Bacillati</taxon>
        <taxon>Actinomycetota</taxon>
        <taxon>Actinomycetes</taxon>
        <taxon>Micromonosporales</taxon>
        <taxon>Micromonosporaceae</taxon>
        <taxon>Dactylosporangium</taxon>
    </lineage>
</organism>
<protein>
    <submittedName>
        <fullName evidence="1">Uncharacterized protein</fullName>
    </submittedName>
</protein>
<proteinExistence type="predicted"/>
<dbReference type="EMBL" id="BSFP01000005">
    <property type="protein sequence ID" value="GLK99680.1"/>
    <property type="molecule type" value="Genomic_DNA"/>
</dbReference>
<dbReference type="AlphaFoldDB" id="A0A9W6NK27"/>
<name>A0A9W6NK27_9ACTN</name>
<gene>
    <name evidence="1" type="ORF">GCM10017581_014210</name>
</gene>
<dbReference type="RefSeq" id="WP_271189048.1">
    <property type="nucleotide sequence ID" value="NZ_BSFP01000005.1"/>
</dbReference>
<reference evidence="1" key="1">
    <citation type="journal article" date="2014" name="Int. J. Syst. Evol. Microbiol.">
        <title>Complete genome sequence of Corynebacterium casei LMG S-19264T (=DSM 44701T), isolated from a smear-ripened cheese.</title>
        <authorList>
            <consortium name="US DOE Joint Genome Institute (JGI-PGF)"/>
            <person name="Walter F."/>
            <person name="Albersmeier A."/>
            <person name="Kalinowski J."/>
            <person name="Ruckert C."/>
        </authorList>
    </citation>
    <scope>NUCLEOTIDE SEQUENCE</scope>
    <source>
        <strain evidence="1">VKM Ac-1321</strain>
    </source>
</reference>
<comment type="caution">
    <text evidence="1">The sequence shown here is derived from an EMBL/GenBank/DDBJ whole genome shotgun (WGS) entry which is preliminary data.</text>
</comment>
<sequence length="145" mass="14830">MQVARTPTRSGDGTPVVAARRVAPARCGVAALAALCALTGGQTPPVRAAERADAAGREGMWPAGADRRRAWRRALLTAVGRQQRSGPVGRLGCRLDAVMAEAAGLSGMPGVWAAGTPAGRGAAGRADRPDAWPRWQSAQAEVAGL</sequence>
<reference evidence="1" key="2">
    <citation type="submission" date="2023-01" db="EMBL/GenBank/DDBJ databases">
        <authorList>
            <person name="Sun Q."/>
            <person name="Evtushenko L."/>
        </authorList>
    </citation>
    <scope>NUCLEOTIDE SEQUENCE</scope>
    <source>
        <strain evidence="1">VKM Ac-1321</strain>
    </source>
</reference>